<dbReference type="SMART" id="SM00644">
    <property type="entry name" value="Ami_2"/>
    <property type="match status" value="1"/>
</dbReference>
<dbReference type="GO" id="GO:0008745">
    <property type="term" value="F:N-acetylmuramoyl-L-alanine amidase activity"/>
    <property type="evidence" value="ECO:0007669"/>
    <property type="project" value="InterPro"/>
</dbReference>
<sequence>MKMKKSKRVLVSLFSAALLAGAGSFVTNEVQQQHDPQAGKVQAASYINDYINSQQFGNPQITTYNSSFTNYFGYENGVGRPEGIVVHETANPNSTIDGEVSYMMNNWNSIGAYVHAFVDHSRIINIHPTDYAVWGAGPQANKRFIQIELVREHSTDNFARSINNDAYYVAYLLKQYGLYPSLADNTGSGTVWSHNAVSYWLGGTNHTDPVGYFSQWGYDMNQFYAMVEQKYGELTGNGGGGGTVAPSYDSPTSISDVSKRAVVHGNANNGVYYLVNNQFQPFGTSMDYDGQPYDVYQIAKTKNGVEMALIGSGGTPALWINAKNLEYTSADKVKDQTSFVGTAKMNPNVQTYYYINGGFTGADRFGNQNVKIQQRITTTDGKIYYLVQTNRDLRWVRNYDLSGITQDKITNHDTYNGTAWLSNGQTYYFNGSGFDAADDFGGENVTLQQRIQTQSGAMYYLVSTSHGDRWVQSNSLSNIVSDAIQSIDNFGGTGSIGSDTQTYYNVNGIMTKADIQGKTSDPITKVAKTSNGKTFYLFTRADGDWRWINADDVTLN</sequence>
<evidence type="ECO:0000313" key="7">
    <source>
        <dbReference type="Proteomes" id="UP000051236"/>
    </source>
</evidence>
<evidence type="ECO:0000313" key="6">
    <source>
        <dbReference type="EMBL" id="KRM36237.1"/>
    </source>
</evidence>
<name>X0PEN7_9LACO</name>
<dbReference type="STRING" id="1423734.FC83_GL002988"/>
<dbReference type="Gene3D" id="2.30.30.170">
    <property type="match status" value="1"/>
</dbReference>
<dbReference type="PATRIC" id="fig|1423734.3.peg.3040"/>
<dbReference type="InterPro" id="IPR036505">
    <property type="entry name" value="Amidase/PGRP_sf"/>
</dbReference>
<dbReference type="eggNOG" id="COG5632">
    <property type="taxonomic scope" value="Bacteria"/>
</dbReference>
<dbReference type="InterPro" id="IPR038200">
    <property type="entry name" value="GW_dom_sf"/>
</dbReference>
<feature type="signal peptide" evidence="4">
    <location>
        <begin position="1"/>
        <end position="22"/>
    </location>
</feature>
<dbReference type="Pfam" id="PF01510">
    <property type="entry name" value="Amidase_2"/>
    <property type="match status" value="1"/>
</dbReference>
<comment type="similarity">
    <text evidence="1">In the N-terminal section; belongs to the N-acetylmuramoyl-L-alanine amidase 2 family.</text>
</comment>
<reference evidence="6 7" key="1">
    <citation type="journal article" date="2015" name="Genome Announc.">
        <title>Expanding the biotechnology potential of lactobacilli through comparative genomics of 213 strains and associated genera.</title>
        <authorList>
            <person name="Sun Z."/>
            <person name="Harris H.M."/>
            <person name="McCann A."/>
            <person name="Guo C."/>
            <person name="Argimon S."/>
            <person name="Zhang W."/>
            <person name="Yang X."/>
            <person name="Jeffery I.B."/>
            <person name="Cooney J.C."/>
            <person name="Kagawa T.F."/>
            <person name="Liu W."/>
            <person name="Song Y."/>
            <person name="Salvetti E."/>
            <person name="Wrobel A."/>
            <person name="Rasinkangas P."/>
            <person name="Parkhill J."/>
            <person name="Rea M.C."/>
            <person name="O'Sullivan O."/>
            <person name="Ritari J."/>
            <person name="Douillard F.P."/>
            <person name="Paul Ross R."/>
            <person name="Yang R."/>
            <person name="Briner A.E."/>
            <person name="Felis G.E."/>
            <person name="de Vos W.M."/>
            <person name="Barrangou R."/>
            <person name="Klaenhammer T.R."/>
            <person name="Caufield P.W."/>
            <person name="Cui Y."/>
            <person name="Zhang H."/>
            <person name="O'Toole P.W."/>
        </authorList>
    </citation>
    <scope>NUCLEOTIDE SEQUENCE [LARGE SCALE GENOMIC DNA]</scope>
    <source>
        <strain evidence="6 7">DSM 18527</strain>
    </source>
</reference>
<evidence type="ECO:0000256" key="2">
    <source>
        <dbReference type="ARBA" id="ARBA00022729"/>
    </source>
</evidence>
<dbReference type="InterPro" id="IPR025987">
    <property type="entry name" value="GW_dom"/>
</dbReference>
<keyword evidence="3" id="KW-0677">Repeat</keyword>
<proteinExistence type="inferred from homology"/>
<dbReference type="AlphaFoldDB" id="X0PEN7"/>
<dbReference type="InterPro" id="IPR002502">
    <property type="entry name" value="Amidase_domain"/>
</dbReference>
<dbReference type="Proteomes" id="UP000051236">
    <property type="component" value="Unassembled WGS sequence"/>
</dbReference>
<dbReference type="Gene3D" id="3.40.80.10">
    <property type="entry name" value="Peptidoglycan recognition protein-like"/>
    <property type="match status" value="1"/>
</dbReference>
<dbReference type="Pfam" id="PF13457">
    <property type="entry name" value="GW"/>
    <property type="match status" value="3"/>
</dbReference>
<gene>
    <name evidence="6" type="ORF">FC83_GL002988</name>
</gene>
<keyword evidence="7" id="KW-1185">Reference proteome</keyword>
<feature type="domain" description="N-acetylmuramoyl-L-alanine amidase" evidence="5">
    <location>
        <begin position="68"/>
        <end position="210"/>
    </location>
</feature>
<dbReference type="SUPFAM" id="SSF55846">
    <property type="entry name" value="N-acetylmuramoyl-L-alanine amidase-like"/>
    <property type="match status" value="1"/>
</dbReference>
<organism evidence="6 7">
    <name type="scientific">Agrilactobacillus composti DSM 18527 = JCM 14202</name>
    <dbReference type="NCBI Taxonomy" id="1423734"/>
    <lineage>
        <taxon>Bacteria</taxon>
        <taxon>Bacillati</taxon>
        <taxon>Bacillota</taxon>
        <taxon>Bacilli</taxon>
        <taxon>Lactobacillales</taxon>
        <taxon>Lactobacillaceae</taxon>
        <taxon>Agrilactobacillus</taxon>
    </lineage>
</organism>
<evidence type="ECO:0000256" key="3">
    <source>
        <dbReference type="ARBA" id="ARBA00022737"/>
    </source>
</evidence>
<dbReference type="CDD" id="cd06583">
    <property type="entry name" value="PGRP"/>
    <property type="match status" value="1"/>
</dbReference>
<dbReference type="RefSeq" id="WP_052004639.1">
    <property type="nucleotide sequence ID" value="NZ_AZGA01000005.1"/>
</dbReference>
<evidence type="ECO:0000256" key="4">
    <source>
        <dbReference type="SAM" id="SignalP"/>
    </source>
</evidence>
<protein>
    <submittedName>
        <fullName evidence="6">Amidase</fullName>
    </submittedName>
</protein>
<feature type="chain" id="PRO_5038367227" evidence="4">
    <location>
        <begin position="23"/>
        <end position="556"/>
    </location>
</feature>
<comment type="caution">
    <text evidence="6">The sequence shown here is derived from an EMBL/GenBank/DDBJ whole genome shotgun (WGS) entry which is preliminary data.</text>
</comment>
<accession>X0PEN7</accession>
<dbReference type="GO" id="GO:0009253">
    <property type="term" value="P:peptidoglycan catabolic process"/>
    <property type="evidence" value="ECO:0007669"/>
    <property type="project" value="InterPro"/>
</dbReference>
<evidence type="ECO:0000256" key="1">
    <source>
        <dbReference type="ARBA" id="ARBA00006088"/>
    </source>
</evidence>
<keyword evidence="2 4" id="KW-0732">Signal</keyword>
<dbReference type="OrthoDB" id="9816557at2"/>
<evidence type="ECO:0000259" key="5">
    <source>
        <dbReference type="SMART" id="SM00644"/>
    </source>
</evidence>
<dbReference type="EMBL" id="AZGA01000005">
    <property type="protein sequence ID" value="KRM36237.1"/>
    <property type="molecule type" value="Genomic_DNA"/>
</dbReference>